<comment type="similarity">
    <text evidence="2 13">Belongs to the radical SAM superfamily. Biotin synthase family.</text>
</comment>
<dbReference type="InterPro" id="IPR024177">
    <property type="entry name" value="Biotin_synthase"/>
</dbReference>
<dbReference type="SFLD" id="SFLDS00029">
    <property type="entry name" value="Radical_SAM"/>
    <property type="match status" value="1"/>
</dbReference>
<keyword evidence="17" id="KW-1185">Reference proteome</keyword>
<keyword evidence="10 13" id="KW-0408">Iron</keyword>
<dbReference type="SFLD" id="SFLDG01060">
    <property type="entry name" value="BATS_domain_containing"/>
    <property type="match status" value="1"/>
</dbReference>
<accession>A0AAW6RDE7</accession>
<comment type="subunit">
    <text evidence="13">Homodimer.</text>
</comment>
<dbReference type="InterPro" id="IPR007197">
    <property type="entry name" value="rSAM"/>
</dbReference>
<evidence type="ECO:0000256" key="2">
    <source>
        <dbReference type="ARBA" id="ARBA00010765"/>
    </source>
</evidence>
<comment type="catalytic activity">
    <reaction evidence="12 13">
        <text>(4R,5S)-dethiobiotin + (sulfur carrier)-SH + 2 reduced [2Fe-2S]-[ferredoxin] + 2 S-adenosyl-L-methionine = (sulfur carrier)-H + biotin + 2 5'-deoxyadenosine + 2 L-methionine + 2 oxidized [2Fe-2S]-[ferredoxin]</text>
        <dbReference type="Rhea" id="RHEA:22060"/>
        <dbReference type="Rhea" id="RHEA-COMP:10000"/>
        <dbReference type="Rhea" id="RHEA-COMP:10001"/>
        <dbReference type="Rhea" id="RHEA-COMP:14737"/>
        <dbReference type="Rhea" id="RHEA-COMP:14739"/>
        <dbReference type="ChEBI" id="CHEBI:17319"/>
        <dbReference type="ChEBI" id="CHEBI:29917"/>
        <dbReference type="ChEBI" id="CHEBI:33737"/>
        <dbReference type="ChEBI" id="CHEBI:33738"/>
        <dbReference type="ChEBI" id="CHEBI:57586"/>
        <dbReference type="ChEBI" id="CHEBI:57844"/>
        <dbReference type="ChEBI" id="CHEBI:59789"/>
        <dbReference type="ChEBI" id="CHEBI:64428"/>
        <dbReference type="ChEBI" id="CHEBI:149473"/>
        <dbReference type="EC" id="2.8.1.6"/>
    </reaction>
</comment>
<evidence type="ECO:0000256" key="8">
    <source>
        <dbReference type="ARBA" id="ARBA00022723"/>
    </source>
</evidence>
<dbReference type="GO" id="GO:0051539">
    <property type="term" value="F:4 iron, 4 sulfur cluster binding"/>
    <property type="evidence" value="ECO:0007669"/>
    <property type="project" value="UniProtKB-KW"/>
</dbReference>
<evidence type="ECO:0000256" key="1">
    <source>
        <dbReference type="ARBA" id="ARBA00004942"/>
    </source>
</evidence>
<keyword evidence="9 13" id="KW-0093">Biotin biosynthesis</keyword>
<dbReference type="Gene3D" id="3.20.20.70">
    <property type="entry name" value="Aldolase class I"/>
    <property type="match status" value="1"/>
</dbReference>
<comment type="pathway">
    <text evidence="1 13">Cofactor biosynthesis; biotin biosynthesis; biotin from 7,8-diaminononanoate: step 2/2.</text>
</comment>
<gene>
    <name evidence="13 16" type="primary">bioB</name>
    <name evidence="16" type="ORF">QB898_00380</name>
</gene>
<dbReference type="EC" id="2.8.1.6" evidence="3 13"/>
<feature type="binding site" evidence="13 14">
    <location>
        <position position="62"/>
    </location>
    <ligand>
        <name>[4Fe-4S] cluster</name>
        <dbReference type="ChEBI" id="CHEBI:49883"/>
        <note>4Fe-4S-S-AdoMet</note>
    </ligand>
</feature>
<dbReference type="SFLD" id="SFLDF00272">
    <property type="entry name" value="biotin_synthase"/>
    <property type="match status" value="1"/>
</dbReference>
<reference evidence="16 17" key="1">
    <citation type="submission" date="2023-04" db="EMBL/GenBank/DDBJ databases">
        <title>Ottowia paracancer sp. nov., isolated from human stomach.</title>
        <authorList>
            <person name="Song Y."/>
        </authorList>
    </citation>
    <scope>NUCLEOTIDE SEQUENCE [LARGE SCALE GENOMIC DNA]</scope>
    <source>
        <strain evidence="16 17">10c7w1</strain>
    </source>
</reference>
<dbReference type="CDD" id="cd01335">
    <property type="entry name" value="Radical_SAM"/>
    <property type="match status" value="1"/>
</dbReference>
<feature type="binding site" evidence="13 14">
    <location>
        <position position="137"/>
    </location>
    <ligand>
        <name>[2Fe-2S] cluster</name>
        <dbReference type="ChEBI" id="CHEBI:190135"/>
    </ligand>
</feature>
<dbReference type="InterPro" id="IPR058240">
    <property type="entry name" value="rSAM_sf"/>
</dbReference>
<keyword evidence="8 13" id="KW-0479">Metal-binding</keyword>
<evidence type="ECO:0000256" key="9">
    <source>
        <dbReference type="ARBA" id="ARBA00022756"/>
    </source>
</evidence>
<keyword evidence="7 13" id="KW-0001">2Fe-2S</keyword>
<feature type="binding site" evidence="13 14">
    <location>
        <position position="69"/>
    </location>
    <ligand>
        <name>[4Fe-4S] cluster</name>
        <dbReference type="ChEBI" id="CHEBI:49883"/>
        <note>4Fe-4S-S-AdoMet</note>
    </ligand>
</feature>
<keyword evidence="5 13" id="KW-0808">Transferase</keyword>
<dbReference type="AlphaFoldDB" id="A0AAW6RDE7"/>
<feature type="binding site" evidence="13 14">
    <location>
        <position position="106"/>
    </location>
    <ligand>
        <name>[2Fe-2S] cluster</name>
        <dbReference type="ChEBI" id="CHEBI:190135"/>
    </ligand>
</feature>
<dbReference type="EMBL" id="JARVII010000001">
    <property type="protein sequence ID" value="MDG9698190.1"/>
    <property type="molecule type" value="Genomic_DNA"/>
</dbReference>
<dbReference type="GO" id="GO:0009102">
    <property type="term" value="P:biotin biosynthetic process"/>
    <property type="evidence" value="ECO:0007669"/>
    <property type="project" value="UniProtKB-UniRule"/>
</dbReference>
<feature type="binding site" evidence="13 14">
    <location>
        <position position="197"/>
    </location>
    <ligand>
        <name>[2Fe-2S] cluster</name>
        <dbReference type="ChEBI" id="CHEBI:190135"/>
    </ligand>
</feature>
<dbReference type="SMART" id="SM00729">
    <property type="entry name" value="Elp3"/>
    <property type="match status" value="1"/>
</dbReference>
<evidence type="ECO:0000256" key="13">
    <source>
        <dbReference type="HAMAP-Rule" id="MF_01694"/>
    </source>
</evidence>
<dbReference type="PANTHER" id="PTHR22976">
    <property type="entry name" value="BIOTIN SYNTHASE"/>
    <property type="match status" value="1"/>
</dbReference>
<keyword evidence="11 13" id="KW-0411">Iron-sulfur</keyword>
<dbReference type="Pfam" id="PF04055">
    <property type="entry name" value="Radical_SAM"/>
    <property type="match status" value="1"/>
</dbReference>
<dbReference type="InterPro" id="IPR013785">
    <property type="entry name" value="Aldolase_TIM"/>
</dbReference>
<proteinExistence type="inferred from homology"/>
<dbReference type="InterPro" id="IPR006638">
    <property type="entry name" value="Elp3/MiaA/NifB-like_rSAM"/>
</dbReference>
<dbReference type="PANTHER" id="PTHR22976:SF2">
    <property type="entry name" value="BIOTIN SYNTHASE, MITOCHONDRIAL"/>
    <property type="match status" value="1"/>
</dbReference>
<dbReference type="NCBIfam" id="TIGR00433">
    <property type="entry name" value="bioB"/>
    <property type="match status" value="1"/>
</dbReference>
<dbReference type="HAMAP" id="MF_01694">
    <property type="entry name" value="BioB"/>
    <property type="match status" value="1"/>
</dbReference>
<comment type="cofactor">
    <cofactor evidence="13 14">
        <name>[4Fe-4S] cluster</name>
        <dbReference type="ChEBI" id="CHEBI:49883"/>
    </cofactor>
    <text evidence="13 14">Binds 1 [4Fe-4S] cluster. The cluster is coordinated with 3 cysteines and an exchangeable S-adenosyl-L-methionine.</text>
</comment>
<comment type="cofactor">
    <cofactor evidence="14">
        <name>[2Fe-2S] cluster</name>
        <dbReference type="ChEBI" id="CHEBI:190135"/>
    </cofactor>
    <text evidence="14">Binds 1 [2Fe-2S] cluster. The cluster is coordinated with 3 cysteines and 1 arginine.</text>
</comment>
<dbReference type="InterPro" id="IPR010722">
    <property type="entry name" value="BATS_dom"/>
</dbReference>
<dbReference type="Pfam" id="PF06968">
    <property type="entry name" value="BATS"/>
    <property type="match status" value="1"/>
</dbReference>
<evidence type="ECO:0000256" key="14">
    <source>
        <dbReference type="PIRSR" id="PIRSR001619-1"/>
    </source>
</evidence>
<evidence type="ECO:0000313" key="16">
    <source>
        <dbReference type="EMBL" id="MDG9698190.1"/>
    </source>
</evidence>
<keyword evidence="6 13" id="KW-0949">S-adenosyl-L-methionine</keyword>
<dbReference type="GO" id="GO:0005506">
    <property type="term" value="F:iron ion binding"/>
    <property type="evidence" value="ECO:0007669"/>
    <property type="project" value="UniProtKB-UniRule"/>
</dbReference>
<dbReference type="SUPFAM" id="SSF102114">
    <property type="entry name" value="Radical SAM enzymes"/>
    <property type="match status" value="1"/>
</dbReference>
<sequence length="328" mass="36099">MPRPAQPAAPAGTGRWKVEQIEALLNLPFPELMWQAQQVHRQHFNANEVDFSSLLSVKTGGCPENCGYCSQSAHHDTGLKASKLMEADQVRQAARAAKASGAQRFCMGAAWRGIKERDMPAIAELIHIVKQEGLQACATMGMLEPGQAEQLKAAGLDYYNHNLDCSPGFYGNVVSTRSYEDRLQTLRRVREAGINVCSGGIIGMGETRRQRAELIEQLANLWPQYPDSVPINNLVKVPGTPLENAPDVDPFEFVRMIAVARITMPRARIRLAAGRRQLDDGMQTLCFLAGANSIFLGEKLLTTPNPDADDDHRLLKRLGMRATDAGRP</sequence>
<evidence type="ECO:0000256" key="3">
    <source>
        <dbReference type="ARBA" id="ARBA00012236"/>
    </source>
</evidence>
<evidence type="ECO:0000313" key="17">
    <source>
        <dbReference type="Proteomes" id="UP001237156"/>
    </source>
</evidence>
<dbReference type="GO" id="GO:0004076">
    <property type="term" value="F:biotin synthase activity"/>
    <property type="evidence" value="ECO:0007669"/>
    <property type="project" value="UniProtKB-UniRule"/>
</dbReference>
<dbReference type="SFLD" id="SFLDG01278">
    <property type="entry name" value="biotin_synthase_like"/>
    <property type="match status" value="1"/>
</dbReference>
<comment type="cofactor">
    <cofactor evidence="13">
        <name>[2Fe-2S] cluster</name>
        <dbReference type="ChEBI" id="CHEBI:190135"/>
    </cofactor>
    <text evidence="13">Binds 1 [2Fe-2S] cluster. The cluster is coordinated with 3 cysteines and 1 arginine.</text>
</comment>
<dbReference type="GO" id="GO:0051537">
    <property type="term" value="F:2 iron, 2 sulfur cluster binding"/>
    <property type="evidence" value="ECO:0007669"/>
    <property type="project" value="UniProtKB-KW"/>
</dbReference>
<feature type="domain" description="Radical SAM core" evidence="15">
    <location>
        <begin position="47"/>
        <end position="275"/>
    </location>
</feature>
<dbReference type="PROSITE" id="PS51918">
    <property type="entry name" value="RADICAL_SAM"/>
    <property type="match status" value="1"/>
</dbReference>
<evidence type="ECO:0000256" key="10">
    <source>
        <dbReference type="ARBA" id="ARBA00023004"/>
    </source>
</evidence>
<dbReference type="Proteomes" id="UP001237156">
    <property type="component" value="Unassembled WGS sequence"/>
</dbReference>
<keyword evidence="4 13" id="KW-0004">4Fe-4S</keyword>
<name>A0AAW6RDE7_9BURK</name>
<comment type="caution">
    <text evidence="16">The sequence shown here is derived from an EMBL/GenBank/DDBJ whole genome shotgun (WGS) entry which is preliminary data.</text>
</comment>
<evidence type="ECO:0000256" key="7">
    <source>
        <dbReference type="ARBA" id="ARBA00022714"/>
    </source>
</evidence>
<dbReference type="PIRSF" id="PIRSF001619">
    <property type="entry name" value="Biotin_synth"/>
    <property type="match status" value="1"/>
</dbReference>
<evidence type="ECO:0000256" key="6">
    <source>
        <dbReference type="ARBA" id="ARBA00022691"/>
    </source>
</evidence>
<evidence type="ECO:0000256" key="4">
    <source>
        <dbReference type="ARBA" id="ARBA00022485"/>
    </source>
</evidence>
<feature type="binding site" evidence="13 14">
    <location>
        <position position="270"/>
    </location>
    <ligand>
        <name>[2Fe-2S] cluster</name>
        <dbReference type="ChEBI" id="CHEBI:190135"/>
    </ligand>
</feature>
<evidence type="ECO:0000259" key="15">
    <source>
        <dbReference type="PROSITE" id="PS51918"/>
    </source>
</evidence>
<evidence type="ECO:0000256" key="11">
    <source>
        <dbReference type="ARBA" id="ARBA00023014"/>
    </source>
</evidence>
<evidence type="ECO:0000256" key="12">
    <source>
        <dbReference type="ARBA" id="ARBA00051157"/>
    </source>
</evidence>
<feature type="binding site" evidence="13 14">
    <location>
        <position position="66"/>
    </location>
    <ligand>
        <name>[4Fe-4S] cluster</name>
        <dbReference type="ChEBI" id="CHEBI:49883"/>
        <note>4Fe-4S-S-AdoMet</note>
    </ligand>
</feature>
<dbReference type="SMART" id="SM00876">
    <property type="entry name" value="BATS"/>
    <property type="match status" value="1"/>
</dbReference>
<organism evidence="16 17">
    <name type="scientific">Ottowia cancrivicina</name>
    <dbReference type="NCBI Taxonomy" id="3040346"/>
    <lineage>
        <taxon>Bacteria</taxon>
        <taxon>Pseudomonadati</taxon>
        <taxon>Pseudomonadota</taxon>
        <taxon>Betaproteobacteria</taxon>
        <taxon>Burkholderiales</taxon>
        <taxon>Comamonadaceae</taxon>
        <taxon>Ottowia</taxon>
    </lineage>
</organism>
<evidence type="ECO:0000256" key="5">
    <source>
        <dbReference type="ARBA" id="ARBA00022679"/>
    </source>
</evidence>
<dbReference type="InterPro" id="IPR002684">
    <property type="entry name" value="Biotin_synth/BioAB"/>
</dbReference>
<protein>
    <recommendedName>
        <fullName evidence="3 13">Biotin synthase</fullName>
        <ecNumber evidence="3 13">2.8.1.6</ecNumber>
    </recommendedName>
</protein>
<comment type="function">
    <text evidence="13">Catalyzes the conversion of dethiobiotin (DTB) to biotin by the insertion of a sulfur atom into dethiobiotin via a radical-based mechanism.</text>
</comment>